<sequence>MSFHAHRTPLCYILPRIMAEGQGGAGHTRLQSVRPLEAEIENVSNGLMSASKKVG</sequence>
<gene>
    <name evidence="1" type="ORF">Esi_1877_0001</name>
</gene>
<evidence type="ECO:0000313" key="1">
    <source>
        <dbReference type="EMBL" id="CBJ34277.1"/>
    </source>
</evidence>
<protein>
    <submittedName>
        <fullName evidence="1">Uncharacterized protein</fullName>
    </submittedName>
</protein>
<dbReference type="AlphaFoldDB" id="D7FPA1"/>
<organism evidence="1 2">
    <name type="scientific">Ectocarpus siliculosus</name>
    <name type="common">Brown alga</name>
    <name type="synonym">Conferva siliculosa</name>
    <dbReference type="NCBI Taxonomy" id="2880"/>
    <lineage>
        <taxon>Eukaryota</taxon>
        <taxon>Sar</taxon>
        <taxon>Stramenopiles</taxon>
        <taxon>Ochrophyta</taxon>
        <taxon>PX clade</taxon>
        <taxon>Phaeophyceae</taxon>
        <taxon>Ectocarpales</taxon>
        <taxon>Ectocarpaceae</taxon>
        <taxon>Ectocarpus</taxon>
    </lineage>
</organism>
<name>D7FPA1_ECTSI</name>
<proteinExistence type="predicted"/>
<evidence type="ECO:0000313" key="2">
    <source>
        <dbReference type="Proteomes" id="UP000002630"/>
    </source>
</evidence>
<dbReference type="EMBL" id="FN649760">
    <property type="protein sequence ID" value="CBJ34277.1"/>
    <property type="molecule type" value="Genomic_DNA"/>
</dbReference>
<accession>D7FPA1</accession>
<dbReference type="Proteomes" id="UP000002630">
    <property type="component" value="Unassembled WGS sequence"/>
</dbReference>
<dbReference type="InParanoid" id="D7FPA1"/>
<reference evidence="1 2" key="1">
    <citation type="journal article" date="2010" name="Nature">
        <title>The Ectocarpus genome and the independent evolution of multicellularity in brown algae.</title>
        <authorList>
            <person name="Cock J.M."/>
            <person name="Sterck L."/>
            <person name="Rouze P."/>
            <person name="Scornet D."/>
            <person name="Allen A.E."/>
            <person name="Amoutzias G."/>
            <person name="Anthouard V."/>
            <person name="Artiguenave F."/>
            <person name="Aury J.M."/>
            <person name="Badger J.H."/>
            <person name="Beszteri B."/>
            <person name="Billiau K."/>
            <person name="Bonnet E."/>
            <person name="Bothwell J.H."/>
            <person name="Bowler C."/>
            <person name="Boyen C."/>
            <person name="Brownlee C."/>
            <person name="Carrano C.J."/>
            <person name="Charrier B."/>
            <person name="Cho G.Y."/>
            <person name="Coelho S.M."/>
            <person name="Collen J."/>
            <person name="Corre E."/>
            <person name="Da Silva C."/>
            <person name="Delage L."/>
            <person name="Delaroque N."/>
            <person name="Dittami S.M."/>
            <person name="Doulbeau S."/>
            <person name="Elias M."/>
            <person name="Farnham G."/>
            <person name="Gachon C.M."/>
            <person name="Gschloessl B."/>
            <person name="Heesch S."/>
            <person name="Jabbari K."/>
            <person name="Jubin C."/>
            <person name="Kawai H."/>
            <person name="Kimura K."/>
            <person name="Kloareg B."/>
            <person name="Kupper F.C."/>
            <person name="Lang D."/>
            <person name="Le Bail A."/>
            <person name="Leblanc C."/>
            <person name="Lerouge P."/>
            <person name="Lohr M."/>
            <person name="Lopez P.J."/>
            <person name="Martens C."/>
            <person name="Maumus F."/>
            <person name="Michel G."/>
            <person name="Miranda-Saavedra D."/>
            <person name="Morales J."/>
            <person name="Moreau H."/>
            <person name="Motomura T."/>
            <person name="Nagasato C."/>
            <person name="Napoli C.A."/>
            <person name="Nelson D.R."/>
            <person name="Nyvall-Collen P."/>
            <person name="Peters A.F."/>
            <person name="Pommier C."/>
            <person name="Potin P."/>
            <person name="Poulain J."/>
            <person name="Quesneville H."/>
            <person name="Read B."/>
            <person name="Rensing S.A."/>
            <person name="Ritter A."/>
            <person name="Rousvoal S."/>
            <person name="Samanta M."/>
            <person name="Samson G."/>
            <person name="Schroeder D.C."/>
            <person name="Segurens B."/>
            <person name="Strittmatter M."/>
            <person name="Tonon T."/>
            <person name="Tregear J.W."/>
            <person name="Valentin K."/>
            <person name="von Dassow P."/>
            <person name="Yamagishi T."/>
            <person name="Van de Peer Y."/>
            <person name="Wincker P."/>
        </authorList>
    </citation>
    <scope>NUCLEOTIDE SEQUENCE [LARGE SCALE GENOMIC DNA]</scope>
    <source>
        <strain evidence="2">Ec32 / CCAP1310/4</strain>
    </source>
</reference>
<keyword evidence="2" id="KW-1185">Reference proteome</keyword>